<sequence>MKTYLQRLGNAMAILAAMTPAFAIAAFPDKPIRMVVPYSAGGGADNTARIVAQKMGELLNTTIVIDNRPGAGGVIGADNVAKATADGYTVLYDASAFAVNAALRKLPFDPARDFIPVSLVATAPQILVVATNAPYKTVADLVAAAKKAPGKLTFASAGAGTGSHLAAEMFDDQAKIELLHVPYKGGAPALTDVMGGQVATYFGNSASTLQYVTGGKLRALAVTSKHRVAALPNTPTMAESGMPNYEVLEWNAVFLPKGTPPDRVQAIANAVQQAVADPAVKAKLQQAGLDPVGNSPQAFKTFLQTESARWHELVKARNIRVE</sequence>
<protein>
    <submittedName>
        <fullName evidence="3">Tripartite tricarboxylate transporter substrate binding protein</fullName>
    </submittedName>
</protein>
<dbReference type="InterPro" id="IPR005064">
    <property type="entry name" value="BUG"/>
</dbReference>
<dbReference type="Proteomes" id="UP000322822">
    <property type="component" value="Chromosome 2"/>
</dbReference>
<dbReference type="Gene3D" id="3.40.190.10">
    <property type="entry name" value="Periplasmic binding protein-like II"/>
    <property type="match status" value="1"/>
</dbReference>
<dbReference type="EMBL" id="CP044067">
    <property type="protein sequence ID" value="QET04717.1"/>
    <property type="molecule type" value="Genomic_DNA"/>
</dbReference>
<comment type="similarity">
    <text evidence="1">Belongs to the UPF0065 (bug) family.</text>
</comment>
<name>A0A5P2H947_9BURK</name>
<organism evidence="3 4">
    <name type="scientific">Cupriavidus pauculus</name>
    <dbReference type="NCBI Taxonomy" id="82633"/>
    <lineage>
        <taxon>Bacteria</taxon>
        <taxon>Pseudomonadati</taxon>
        <taxon>Pseudomonadota</taxon>
        <taxon>Betaproteobacteria</taxon>
        <taxon>Burkholderiales</taxon>
        <taxon>Burkholderiaceae</taxon>
        <taxon>Cupriavidus</taxon>
    </lineage>
</organism>
<dbReference type="PANTHER" id="PTHR42928">
    <property type="entry name" value="TRICARBOXYLATE-BINDING PROTEIN"/>
    <property type="match status" value="1"/>
</dbReference>
<reference evidence="3 4" key="1">
    <citation type="submission" date="2019-09" db="EMBL/GenBank/DDBJ databases">
        <title>FDA dAtabase for Regulatory Grade micrObial Sequences (FDA-ARGOS): Supporting development and validation of Infectious Disease Dx tests.</title>
        <authorList>
            <person name="Sciortino C."/>
            <person name="Tallon L."/>
            <person name="Sadzewicz L."/>
            <person name="Vavikolanu K."/>
            <person name="Mehta A."/>
            <person name="Aluvathingal J."/>
            <person name="Nadendla S."/>
            <person name="Nandy P."/>
            <person name="Geyer C."/>
            <person name="Yan Y."/>
            <person name="Sichtig H."/>
        </authorList>
    </citation>
    <scope>NUCLEOTIDE SEQUENCE [LARGE SCALE GENOMIC DNA]</scope>
    <source>
        <strain evidence="3 4">FDAARGOS_664</strain>
    </source>
</reference>
<feature type="chain" id="PRO_5024854465" evidence="2">
    <location>
        <begin position="26"/>
        <end position="322"/>
    </location>
</feature>
<dbReference type="OrthoDB" id="8678477at2"/>
<dbReference type="PIRSF" id="PIRSF017082">
    <property type="entry name" value="YflP"/>
    <property type="match status" value="1"/>
</dbReference>
<evidence type="ECO:0000256" key="2">
    <source>
        <dbReference type="SAM" id="SignalP"/>
    </source>
</evidence>
<dbReference type="SUPFAM" id="SSF53850">
    <property type="entry name" value="Periplasmic binding protein-like II"/>
    <property type="match status" value="1"/>
</dbReference>
<dbReference type="Pfam" id="PF03401">
    <property type="entry name" value="TctC"/>
    <property type="match status" value="1"/>
</dbReference>
<keyword evidence="2" id="KW-0732">Signal</keyword>
<dbReference type="InterPro" id="IPR042100">
    <property type="entry name" value="Bug_dom1"/>
</dbReference>
<evidence type="ECO:0000313" key="3">
    <source>
        <dbReference type="EMBL" id="QET04717.1"/>
    </source>
</evidence>
<gene>
    <name evidence="3" type="ORF">FOB72_21720</name>
</gene>
<accession>A0A5P2H947</accession>
<dbReference type="Gene3D" id="3.40.190.150">
    <property type="entry name" value="Bordetella uptake gene, domain 1"/>
    <property type="match status" value="1"/>
</dbReference>
<evidence type="ECO:0000313" key="4">
    <source>
        <dbReference type="Proteomes" id="UP000322822"/>
    </source>
</evidence>
<dbReference type="AlphaFoldDB" id="A0A5P2H947"/>
<dbReference type="CDD" id="cd13578">
    <property type="entry name" value="PBP2_Bug27"/>
    <property type="match status" value="1"/>
</dbReference>
<dbReference type="PANTHER" id="PTHR42928:SF5">
    <property type="entry name" value="BLR1237 PROTEIN"/>
    <property type="match status" value="1"/>
</dbReference>
<evidence type="ECO:0000256" key="1">
    <source>
        <dbReference type="ARBA" id="ARBA00006987"/>
    </source>
</evidence>
<proteinExistence type="inferred from homology"/>
<dbReference type="RefSeq" id="WP_150374778.1">
    <property type="nucleotide sequence ID" value="NZ_CP044067.1"/>
</dbReference>
<feature type="signal peptide" evidence="2">
    <location>
        <begin position="1"/>
        <end position="25"/>
    </location>
</feature>